<evidence type="ECO:0000256" key="1">
    <source>
        <dbReference type="ARBA" id="ARBA00022727"/>
    </source>
</evidence>
<keyword evidence="1 2" id="KW-0545">Nucleotide biosynthesis</keyword>
<evidence type="ECO:0000313" key="5">
    <source>
        <dbReference type="EMBL" id="MDR6237600.1"/>
    </source>
</evidence>
<dbReference type="Proteomes" id="UP001185092">
    <property type="component" value="Unassembled WGS sequence"/>
</dbReference>
<dbReference type="AlphaFoldDB" id="A0AAE3XKH6"/>
<evidence type="ECO:0000256" key="2">
    <source>
        <dbReference type="RuleBase" id="RU004324"/>
    </source>
</evidence>
<dbReference type="EMBL" id="JAVDQD010000001">
    <property type="protein sequence ID" value="MDR6237600.1"/>
    <property type="molecule type" value="Genomic_DNA"/>
</dbReference>
<feature type="domain" description="Ribose-phosphate pyrophosphokinase N-terminal" evidence="4">
    <location>
        <begin position="15"/>
        <end position="107"/>
    </location>
</feature>
<dbReference type="Pfam" id="PF00156">
    <property type="entry name" value="Pribosyltran"/>
    <property type="match status" value="1"/>
</dbReference>
<dbReference type="Gene3D" id="3.40.50.2020">
    <property type="match status" value="2"/>
</dbReference>
<dbReference type="GO" id="GO:0006164">
    <property type="term" value="P:purine nucleotide biosynthetic process"/>
    <property type="evidence" value="ECO:0007669"/>
    <property type="project" value="TreeGrafter"/>
</dbReference>
<dbReference type="CDD" id="cd06223">
    <property type="entry name" value="PRTases_typeI"/>
    <property type="match status" value="1"/>
</dbReference>
<dbReference type="GO" id="GO:0006015">
    <property type="term" value="P:5-phosphoribose 1-diphosphate biosynthetic process"/>
    <property type="evidence" value="ECO:0007669"/>
    <property type="project" value="TreeGrafter"/>
</dbReference>
<dbReference type="NCBIfam" id="TIGR01251">
    <property type="entry name" value="ribP_PPkin"/>
    <property type="match status" value="1"/>
</dbReference>
<evidence type="ECO:0000259" key="3">
    <source>
        <dbReference type="Pfam" id="PF00156"/>
    </source>
</evidence>
<gene>
    <name evidence="5" type="ORF">HNQ88_000576</name>
</gene>
<dbReference type="GO" id="GO:0002189">
    <property type="term" value="C:ribose phosphate diphosphokinase complex"/>
    <property type="evidence" value="ECO:0007669"/>
    <property type="project" value="TreeGrafter"/>
</dbReference>
<sequence length="277" mass="30759">MILNLDSKFNPTTNQQTIDFESFVFAGGEPHIKIKSDLTDLKSVIISTRIRSFNDIGMLLVAVDALRRAKVNNLELILPYFPGARQDRVASSGEALTAKVYADLINAQNFDTVTIFDAHSDVSPALINNCVNLDNSDFIRTVIEDIDEELTLIAPDSGASKKIHHLAEKLAITDVIECSKSRNPDTRELSEFKVYADDLAGKPCLVVDDICDGGRTFIGIAKALKKKNAGKIYLAVSHGIFSWGFDELNKYFEKIFCTDSFQTLEETNCLKQIPLTF</sequence>
<dbReference type="GO" id="GO:0000287">
    <property type="term" value="F:magnesium ion binding"/>
    <property type="evidence" value="ECO:0007669"/>
    <property type="project" value="InterPro"/>
</dbReference>
<protein>
    <submittedName>
        <fullName evidence="5">Ribose-phosphate pyrophosphokinase</fullName>
        <ecNumber evidence="5">2.7.6.1</ecNumber>
    </submittedName>
</protein>
<organism evidence="5 6">
    <name type="scientific">Aureibacter tunicatorum</name>
    <dbReference type="NCBI Taxonomy" id="866807"/>
    <lineage>
        <taxon>Bacteria</taxon>
        <taxon>Pseudomonadati</taxon>
        <taxon>Bacteroidota</taxon>
        <taxon>Cytophagia</taxon>
        <taxon>Cytophagales</taxon>
        <taxon>Persicobacteraceae</taxon>
        <taxon>Aureibacter</taxon>
    </lineage>
</organism>
<dbReference type="GO" id="GO:0004749">
    <property type="term" value="F:ribose phosphate diphosphokinase activity"/>
    <property type="evidence" value="ECO:0007669"/>
    <property type="project" value="UniProtKB-EC"/>
</dbReference>
<dbReference type="RefSeq" id="WP_309937067.1">
    <property type="nucleotide sequence ID" value="NZ_AP025305.1"/>
</dbReference>
<keyword evidence="6" id="KW-1185">Reference proteome</keyword>
<dbReference type="EC" id="2.7.6.1" evidence="5"/>
<dbReference type="InterPro" id="IPR029057">
    <property type="entry name" value="PRTase-like"/>
</dbReference>
<evidence type="ECO:0000313" key="6">
    <source>
        <dbReference type="Proteomes" id="UP001185092"/>
    </source>
</evidence>
<dbReference type="PANTHER" id="PTHR10210">
    <property type="entry name" value="RIBOSE-PHOSPHATE DIPHOSPHOKINASE FAMILY MEMBER"/>
    <property type="match status" value="1"/>
</dbReference>
<dbReference type="InterPro" id="IPR005946">
    <property type="entry name" value="Rib-P_diPkinase"/>
</dbReference>
<dbReference type="SUPFAM" id="SSF53271">
    <property type="entry name" value="PRTase-like"/>
    <property type="match status" value="1"/>
</dbReference>
<evidence type="ECO:0000259" key="4">
    <source>
        <dbReference type="Pfam" id="PF13793"/>
    </source>
</evidence>
<reference evidence="5" key="1">
    <citation type="submission" date="2023-07" db="EMBL/GenBank/DDBJ databases">
        <title>Genomic Encyclopedia of Type Strains, Phase IV (KMG-IV): sequencing the most valuable type-strain genomes for metagenomic binning, comparative biology and taxonomic classification.</title>
        <authorList>
            <person name="Goeker M."/>
        </authorList>
    </citation>
    <scope>NUCLEOTIDE SEQUENCE</scope>
    <source>
        <strain evidence="5">DSM 26174</strain>
    </source>
</reference>
<dbReference type="InterPro" id="IPR000836">
    <property type="entry name" value="PRTase_dom"/>
</dbReference>
<dbReference type="Pfam" id="PF13793">
    <property type="entry name" value="Pribosyltran_N"/>
    <property type="match status" value="1"/>
</dbReference>
<comment type="caution">
    <text evidence="5">The sequence shown here is derived from an EMBL/GenBank/DDBJ whole genome shotgun (WGS) entry which is preliminary data.</text>
</comment>
<dbReference type="PANTHER" id="PTHR10210:SF41">
    <property type="entry name" value="RIBOSE-PHOSPHATE PYROPHOSPHOKINASE 1, CHLOROPLASTIC"/>
    <property type="match status" value="1"/>
</dbReference>
<name>A0AAE3XKH6_9BACT</name>
<keyword evidence="5" id="KW-0808">Transferase</keyword>
<dbReference type="SMART" id="SM01400">
    <property type="entry name" value="Pribosyltran_N"/>
    <property type="match status" value="1"/>
</dbReference>
<dbReference type="InterPro" id="IPR029099">
    <property type="entry name" value="Pribosyltran_N"/>
</dbReference>
<comment type="similarity">
    <text evidence="2">Belongs to the ribose-phosphate pyrophosphokinase family.</text>
</comment>
<accession>A0AAE3XKH6</accession>
<dbReference type="GO" id="GO:0005737">
    <property type="term" value="C:cytoplasm"/>
    <property type="evidence" value="ECO:0007669"/>
    <property type="project" value="TreeGrafter"/>
</dbReference>
<proteinExistence type="inferred from homology"/>
<feature type="domain" description="Phosphoribosyltransferase" evidence="3">
    <location>
        <begin position="143"/>
        <end position="238"/>
    </location>
</feature>